<dbReference type="Gene3D" id="3.30.160.60">
    <property type="entry name" value="Classic Zinc Finger"/>
    <property type="match status" value="1"/>
</dbReference>
<proteinExistence type="predicted"/>
<dbReference type="AlphaFoldDB" id="A0A8S1E9E7"/>
<organism evidence="3 4">
    <name type="scientific">Caenorhabditis bovis</name>
    <dbReference type="NCBI Taxonomy" id="2654633"/>
    <lineage>
        <taxon>Eukaryota</taxon>
        <taxon>Metazoa</taxon>
        <taxon>Ecdysozoa</taxon>
        <taxon>Nematoda</taxon>
        <taxon>Chromadorea</taxon>
        <taxon>Rhabditida</taxon>
        <taxon>Rhabditina</taxon>
        <taxon>Rhabditomorpha</taxon>
        <taxon>Rhabditoidea</taxon>
        <taxon>Rhabditidae</taxon>
        <taxon>Peloderinae</taxon>
        <taxon>Caenorhabditis</taxon>
    </lineage>
</organism>
<name>A0A8S1E9E7_9PELO</name>
<reference evidence="3 4" key="1">
    <citation type="submission" date="2020-04" db="EMBL/GenBank/DDBJ databases">
        <authorList>
            <person name="Laetsch R D."/>
            <person name="Stevens L."/>
            <person name="Kumar S."/>
            <person name="Blaxter L. M."/>
        </authorList>
    </citation>
    <scope>NUCLEOTIDE SEQUENCE [LARGE SCALE GENOMIC DNA]</scope>
</reference>
<dbReference type="InterPro" id="IPR013087">
    <property type="entry name" value="Znf_C2H2_type"/>
</dbReference>
<dbReference type="EMBL" id="CADEPM010000001">
    <property type="protein sequence ID" value="CAB3398204.1"/>
    <property type="molecule type" value="Genomic_DNA"/>
</dbReference>
<dbReference type="Proteomes" id="UP000494206">
    <property type="component" value="Unassembled WGS sequence"/>
</dbReference>
<dbReference type="OrthoDB" id="5861583at2759"/>
<evidence type="ECO:0000313" key="3">
    <source>
        <dbReference type="EMBL" id="CAB3398204.1"/>
    </source>
</evidence>
<evidence type="ECO:0000256" key="1">
    <source>
        <dbReference type="SAM" id="MobiDB-lite"/>
    </source>
</evidence>
<dbReference type="PROSITE" id="PS00028">
    <property type="entry name" value="ZINC_FINGER_C2H2_1"/>
    <property type="match status" value="1"/>
</dbReference>
<accession>A0A8S1E9E7</accession>
<feature type="domain" description="C2H2-type" evidence="2">
    <location>
        <begin position="46"/>
        <end position="67"/>
    </location>
</feature>
<feature type="compositionally biased region" description="Acidic residues" evidence="1">
    <location>
        <begin position="1"/>
        <end position="18"/>
    </location>
</feature>
<dbReference type="InterPro" id="IPR036236">
    <property type="entry name" value="Znf_C2H2_sf"/>
</dbReference>
<evidence type="ECO:0000313" key="4">
    <source>
        <dbReference type="Proteomes" id="UP000494206"/>
    </source>
</evidence>
<sequence>MAEEIIYEELEEQTDEQNQEYQQIEANEFDPNEQGSLDPEESAPVCQSCNMMFHTWSGYEYHILKVHLQYKPFKCAICPTEGYHTELEGRHHMNTMHPSMSMSPVGHLSW</sequence>
<dbReference type="SUPFAM" id="SSF57667">
    <property type="entry name" value="beta-beta-alpha zinc fingers"/>
    <property type="match status" value="1"/>
</dbReference>
<gene>
    <name evidence="3" type="ORF">CBOVIS_LOCUS1506</name>
</gene>
<evidence type="ECO:0000259" key="2">
    <source>
        <dbReference type="PROSITE" id="PS00028"/>
    </source>
</evidence>
<protein>
    <recommendedName>
        <fullName evidence="2">C2H2-type domain-containing protein</fullName>
    </recommendedName>
</protein>
<comment type="caution">
    <text evidence="3">The sequence shown here is derived from an EMBL/GenBank/DDBJ whole genome shotgun (WGS) entry which is preliminary data.</text>
</comment>
<feature type="region of interest" description="Disordered" evidence="1">
    <location>
        <begin position="1"/>
        <end position="42"/>
    </location>
</feature>
<dbReference type="SMART" id="SM00355">
    <property type="entry name" value="ZnF_C2H2"/>
    <property type="match status" value="2"/>
</dbReference>
<keyword evidence="4" id="KW-1185">Reference proteome</keyword>